<name>A0A8E0FSA2_ECOLX</name>
<sequence length="41" mass="4756">MQSQTNIYNVFLFTTINNSITIIEMNDGLYKEYTLPPTLIT</sequence>
<comment type="caution">
    <text evidence="1">The sequence shown here is derived from an EMBL/GenBank/DDBJ whole genome shotgun (WGS) entry which is preliminary data.</text>
</comment>
<reference evidence="1 2" key="1">
    <citation type="submission" date="2011-12" db="EMBL/GenBank/DDBJ databases">
        <authorList>
            <person name="Brinkac L."/>
            <person name="Radune D."/>
            <person name="Sanka R."/>
            <person name="Selengut J."/>
            <person name="DebRoy C."/>
            <person name="Feng P."/>
            <person name="Fratamico P.M."/>
            <person name="Kapur V."/>
            <person name="Kariyawasam S."/>
            <person name="Losada L."/>
            <person name="Nierman W.C."/>
            <person name="Nelson K."/>
        </authorList>
    </citation>
    <scope>NUCLEOTIDE SEQUENCE [LARGE SCALE GENOMIC DNA]</scope>
    <source>
        <strain evidence="1 2">97.0246</strain>
    </source>
</reference>
<gene>
    <name evidence="1" type="ORF">EC970246_5021</name>
</gene>
<dbReference type="AlphaFoldDB" id="A0A8E0FSA2"/>
<evidence type="ECO:0000313" key="1">
    <source>
        <dbReference type="EMBL" id="EIG95009.1"/>
    </source>
</evidence>
<evidence type="ECO:0000313" key="2">
    <source>
        <dbReference type="Proteomes" id="UP000004454"/>
    </source>
</evidence>
<proteinExistence type="predicted"/>
<protein>
    <submittedName>
        <fullName evidence="1">Uncharacterized protein</fullName>
    </submittedName>
</protein>
<accession>A0A8E0FSA2</accession>
<dbReference type="Proteomes" id="UP000004454">
    <property type="component" value="Unassembled WGS sequence"/>
</dbReference>
<dbReference type="EMBL" id="AEZJ02000009">
    <property type="protein sequence ID" value="EIG95009.1"/>
    <property type="molecule type" value="Genomic_DNA"/>
</dbReference>
<organism evidence="1 2">
    <name type="scientific">Escherichia coli 97.0246</name>
    <dbReference type="NCBI Taxonomy" id="869670"/>
    <lineage>
        <taxon>Bacteria</taxon>
        <taxon>Pseudomonadati</taxon>
        <taxon>Pseudomonadota</taxon>
        <taxon>Gammaproteobacteria</taxon>
        <taxon>Enterobacterales</taxon>
        <taxon>Enterobacteriaceae</taxon>
        <taxon>Escherichia</taxon>
    </lineage>
</organism>